<organism evidence="4 5">
    <name type="scientific">Populus deltoides</name>
    <name type="common">Eastern poplar</name>
    <name type="synonym">Eastern cottonwood</name>
    <dbReference type="NCBI Taxonomy" id="3696"/>
    <lineage>
        <taxon>Eukaryota</taxon>
        <taxon>Viridiplantae</taxon>
        <taxon>Streptophyta</taxon>
        <taxon>Embryophyta</taxon>
        <taxon>Tracheophyta</taxon>
        <taxon>Spermatophyta</taxon>
        <taxon>Magnoliopsida</taxon>
        <taxon>eudicotyledons</taxon>
        <taxon>Gunneridae</taxon>
        <taxon>Pentapetalae</taxon>
        <taxon>rosids</taxon>
        <taxon>fabids</taxon>
        <taxon>Malpighiales</taxon>
        <taxon>Salicaceae</taxon>
        <taxon>Saliceae</taxon>
        <taxon>Populus</taxon>
    </lineage>
</organism>
<evidence type="ECO:0000256" key="3">
    <source>
        <dbReference type="PROSITE-ProRule" id="PRU00708"/>
    </source>
</evidence>
<proteinExistence type="inferred from homology"/>
<evidence type="ECO:0000256" key="2">
    <source>
        <dbReference type="ARBA" id="ARBA00022737"/>
    </source>
</evidence>
<dbReference type="Gene3D" id="1.25.40.10">
    <property type="entry name" value="Tetratricopeptide repeat domain"/>
    <property type="match status" value="1"/>
</dbReference>
<protein>
    <submittedName>
        <fullName evidence="4">Uncharacterized protein</fullName>
    </submittedName>
</protein>
<dbReference type="PANTHER" id="PTHR47874:SF6">
    <property type="entry name" value="PENTATRICOPEPTIDE REPEAT-CONTAINING PROTEIN"/>
    <property type="match status" value="1"/>
</dbReference>
<dbReference type="InterPro" id="IPR044179">
    <property type="entry name" value="PPR5-like"/>
</dbReference>
<dbReference type="AlphaFoldDB" id="A0A8T2ZRR8"/>
<evidence type="ECO:0000256" key="1">
    <source>
        <dbReference type="ARBA" id="ARBA00007626"/>
    </source>
</evidence>
<feature type="repeat" description="PPR" evidence="3">
    <location>
        <begin position="21"/>
        <end position="55"/>
    </location>
</feature>
<name>A0A8T2ZRR8_POPDE</name>
<sequence>MLEEMENTLTDMIESGSSAPDLFTFNSVTGAYGSSGQQDKMEKWYAEFLLIGLRPDIKTFNILIRSYEKAGVYGKIK</sequence>
<reference evidence="4" key="1">
    <citation type="journal article" date="2021" name="J. Hered.">
        <title>Genome Assembly of Salicaceae Populus deltoides (Eastern Cottonwood) I-69 Based on Nanopore Sequencing and Hi-C Technologies.</title>
        <authorList>
            <person name="Bai S."/>
            <person name="Wu H."/>
            <person name="Zhang J."/>
            <person name="Pan Z."/>
            <person name="Zhao W."/>
            <person name="Li Z."/>
            <person name="Tong C."/>
        </authorList>
    </citation>
    <scope>NUCLEOTIDE SEQUENCE</scope>
    <source>
        <tissue evidence="4">Leaf</tissue>
    </source>
</reference>
<accession>A0A8T2ZRR8</accession>
<dbReference type="PROSITE" id="PS51375">
    <property type="entry name" value="PPR"/>
    <property type="match status" value="1"/>
</dbReference>
<dbReference type="GO" id="GO:0003729">
    <property type="term" value="F:mRNA binding"/>
    <property type="evidence" value="ECO:0007669"/>
    <property type="project" value="InterPro"/>
</dbReference>
<dbReference type="EMBL" id="JACEGQ020000001">
    <property type="protein sequence ID" value="KAH8520096.1"/>
    <property type="molecule type" value="Genomic_DNA"/>
</dbReference>
<feature type="non-terminal residue" evidence="4">
    <location>
        <position position="77"/>
    </location>
</feature>
<keyword evidence="2" id="KW-0677">Repeat</keyword>
<evidence type="ECO:0000313" key="5">
    <source>
        <dbReference type="Proteomes" id="UP000807159"/>
    </source>
</evidence>
<dbReference type="PANTHER" id="PTHR47874">
    <property type="entry name" value="EXPRESSED PROTEIN"/>
    <property type="match status" value="1"/>
</dbReference>
<keyword evidence="5" id="KW-1185">Reference proteome</keyword>
<dbReference type="InterPro" id="IPR002885">
    <property type="entry name" value="PPR_rpt"/>
</dbReference>
<comment type="caution">
    <text evidence="4">The sequence shown here is derived from an EMBL/GenBank/DDBJ whole genome shotgun (WGS) entry which is preliminary data.</text>
</comment>
<evidence type="ECO:0000313" key="4">
    <source>
        <dbReference type="EMBL" id="KAH8520096.1"/>
    </source>
</evidence>
<gene>
    <name evidence="4" type="ORF">H0E87_001526</name>
</gene>
<dbReference type="InterPro" id="IPR011990">
    <property type="entry name" value="TPR-like_helical_dom_sf"/>
</dbReference>
<dbReference type="Proteomes" id="UP000807159">
    <property type="component" value="Chromosome 1"/>
</dbReference>
<comment type="similarity">
    <text evidence="1">Belongs to the PPR family. P subfamily.</text>
</comment>